<evidence type="ECO:0000313" key="2">
    <source>
        <dbReference type="Proteomes" id="UP000186029"/>
    </source>
</evidence>
<name>A0A1F5EFU5_9BACT</name>
<proteinExistence type="predicted"/>
<dbReference type="EMBL" id="MFAC01000033">
    <property type="protein sequence ID" value="OGD66302.1"/>
    <property type="molecule type" value="Genomic_DNA"/>
</dbReference>
<protein>
    <submittedName>
        <fullName evidence="1">Uncharacterized protein</fullName>
    </submittedName>
</protein>
<sequence length="108" mass="12400">MKKKLEEIVGKKIIVKNGNRTVTLVAEEVVDVKKVFYFIKEENVKKGLLCVINGNALAIDNRYSDDKYLDELISSSSSKEISVFVYETTEISLFPYKKEKIEILYDSL</sequence>
<dbReference type="AlphaFoldDB" id="A0A1F5EFU5"/>
<evidence type="ECO:0000313" key="1">
    <source>
        <dbReference type="EMBL" id="OGD66302.1"/>
    </source>
</evidence>
<reference evidence="1 2" key="1">
    <citation type="journal article" date="2016" name="Nat. Commun.">
        <title>Thousands of microbial genomes shed light on interconnected biogeochemical processes in an aquifer system.</title>
        <authorList>
            <person name="Anantharaman K."/>
            <person name="Brown C.T."/>
            <person name="Hug L.A."/>
            <person name="Sharon I."/>
            <person name="Castelle C.J."/>
            <person name="Probst A.J."/>
            <person name="Thomas B.C."/>
            <person name="Singh A."/>
            <person name="Wilkins M.J."/>
            <person name="Karaoz U."/>
            <person name="Brodie E.L."/>
            <person name="Williams K.H."/>
            <person name="Hubbard S.S."/>
            <person name="Banfield J.F."/>
        </authorList>
    </citation>
    <scope>NUCLEOTIDE SEQUENCE [LARGE SCALE GENOMIC DNA]</scope>
</reference>
<comment type="caution">
    <text evidence="1">The sequence shown here is derived from an EMBL/GenBank/DDBJ whole genome shotgun (WGS) entry which is preliminary data.</text>
</comment>
<gene>
    <name evidence="1" type="ORF">A2Z61_01235</name>
</gene>
<dbReference type="Proteomes" id="UP000186029">
    <property type="component" value="Unassembled WGS sequence"/>
</dbReference>
<accession>A0A1F5EFU5</accession>
<organism evidence="1 2">
    <name type="scientific">Candidatus Campbellbacteria bacterium RIFCSPLOWO2_02_35_12</name>
    <dbReference type="NCBI Taxonomy" id="1797580"/>
    <lineage>
        <taxon>Bacteria</taxon>
        <taxon>Candidatus Campbelliibacteriota</taxon>
    </lineage>
</organism>